<dbReference type="GO" id="GO:0005737">
    <property type="term" value="C:cytoplasm"/>
    <property type="evidence" value="ECO:0007669"/>
    <property type="project" value="UniProtKB-SubCell"/>
</dbReference>
<dbReference type="SUPFAM" id="SSF54768">
    <property type="entry name" value="dsRNA-binding domain-like"/>
    <property type="match status" value="1"/>
</dbReference>
<evidence type="ECO:0000256" key="5">
    <source>
        <dbReference type="ARBA" id="ARBA00022722"/>
    </source>
</evidence>
<dbReference type="GO" id="GO:0006397">
    <property type="term" value="P:mRNA processing"/>
    <property type="evidence" value="ECO:0007669"/>
    <property type="project" value="UniProtKB-UniRule"/>
</dbReference>
<dbReference type="FunFam" id="1.10.1520.10:FF:000001">
    <property type="entry name" value="Ribonuclease 3"/>
    <property type="match status" value="1"/>
</dbReference>
<dbReference type="Gene3D" id="1.10.1520.10">
    <property type="entry name" value="Ribonuclease III domain"/>
    <property type="match status" value="1"/>
</dbReference>
<dbReference type="PROSITE" id="PS50142">
    <property type="entry name" value="RNASE_3_2"/>
    <property type="match status" value="1"/>
</dbReference>
<dbReference type="GO" id="GO:0004525">
    <property type="term" value="F:ribonuclease III activity"/>
    <property type="evidence" value="ECO:0007669"/>
    <property type="project" value="UniProtKB-UniRule"/>
</dbReference>
<evidence type="ECO:0000259" key="11">
    <source>
        <dbReference type="PROSITE" id="PS50142"/>
    </source>
</evidence>
<feature type="binding site" evidence="9">
    <location>
        <position position="122"/>
    </location>
    <ligand>
        <name>Mg(2+)</name>
        <dbReference type="ChEBI" id="CHEBI:18420"/>
    </ligand>
</feature>
<keyword evidence="5 9" id="KW-0540">Nuclease</keyword>
<dbReference type="HAMAP" id="MF_00104">
    <property type="entry name" value="RNase_III"/>
    <property type="match status" value="1"/>
</dbReference>
<accession>A0A426U038</accession>
<dbReference type="Proteomes" id="UP000280307">
    <property type="component" value="Unassembled WGS sequence"/>
</dbReference>
<evidence type="ECO:0000313" key="12">
    <source>
        <dbReference type="EMBL" id="RRR72059.1"/>
    </source>
</evidence>
<keyword evidence="9" id="KW-0819">tRNA processing</keyword>
<comment type="catalytic activity">
    <reaction evidence="1 9">
        <text>Endonucleolytic cleavage to 5'-phosphomonoester.</text>
        <dbReference type="EC" id="3.1.26.3"/>
    </reaction>
</comment>
<evidence type="ECO:0000256" key="3">
    <source>
        <dbReference type="ARBA" id="ARBA00022552"/>
    </source>
</evidence>
<dbReference type="GO" id="GO:0006364">
    <property type="term" value="P:rRNA processing"/>
    <property type="evidence" value="ECO:0007669"/>
    <property type="project" value="UniProtKB-UniRule"/>
</dbReference>
<dbReference type="NCBIfam" id="TIGR02191">
    <property type="entry name" value="RNaseIII"/>
    <property type="match status" value="1"/>
</dbReference>
<feature type="binding site" evidence="9">
    <location>
        <position position="119"/>
    </location>
    <ligand>
        <name>Mg(2+)</name>
        <dbReference type="ChEBI" id="CHEBI:18420"/>
    </ligand>
</feature>
<evidence type="ECO:0000256" key="9">
    <source>
        <dbReference type="HAMAP-Rule" id="MF_00104"/>
    </source>
</evidence>
<dbReference type="InterPro" id="IPR014720">
    <property type="entry name" value="dsRBD_dom"/>
</dbReference>
<feature type="domain" description="DRBM" evidence="10">
    <location>
        <begin position="160"/>
        <end position="229"/>
    </location>
</feature>
<keyword evidence="3 9" id="KW-0698">rRNA processing</keyword>
<evidence type="ECO:0000256" key="2">
    <source>
        <dbReference type="ARBA" id="ARBA00010183"/>
    </source>
</evidence>
<dbReference type="EC" id="3.1.26.3" evidence="9"/>
<dbReference type="GO" id="GO:0008033">
    <property type="term" value="P:tRNA processing"/>
    <property type="evidence" value="ECO:0007669"/>
    <property type="project" value="UniProtKB-KW"/>
</dbReference>
<evidence type="ECO:0000256" key="4">
    <source>
        <dbReference type="ARBA" id="ARBA00022664"/>
    </source>
</evidence>
<keyword evidence="9" id="KW-0460">Magnesium</keyword>
<dbReference type="GO" id="GO:0046872">
    <property type="term" value="F:metal ion binding"/>
    <property type="evidence" value="ECO:0007669"/>
    <property type="project" value="UniProtKB-KW"/>
</dbReference>
<evidence type="ECO:0000256" key="8">
    <source>
        <dbReference type="ARBA" id="ARBA00022884"/>
    </source>
</evidence>
<dbReference type="AlphaFoldDB" id="A0A426U038"/>
<comment type="subcellular location">
    <subcellularLocation>
        <location evidence="9">Cytoplasm</location>
    </subcellularLocation>
</comment>
<dbReference type="InterPro" id="IPR011907">
    <property type="entry name" value="RNase_III"/>
</dbReference>
<dbReference type="GO" id="GO:0003725">
    <property type="term" value="F:double-stranded RNA binding"/>
    <property type="evidence" value="ECO:0007669"/>
    <property type="project" value="TreeGrafter"/>
</dbReference>
<keyword evidence="6 9" id="KW-0255">Endonuclease</keyword>
<sequence length="235" mass="25929">MTTRLETLIGVPFHDGNLLASAFVHRSFMNEHPERIPGLTSNERLEFLGDAILNFLTAAWLYRRFSEASEGELTSFRSALVRTTTLAEFARELDLGSYVRISGGEDNATMRNRDALLADVFEAVVGAIYLDQGLEAAQVFVQPFLERRIDQVRSGAGNTNYRTRFQEVAQSHLYATPRYREVACSGPDHQREFTMEVVVGDEVWGQGKGPTKQAAAQAAAHAALVRIGDLAAPAP</sequence>
<keyword evidence="9" id="KW-0963">Cytoplasm</keyword>
<keyword evidence="9" id="KW-0479">Metal-binding</keyword>
<feature type="active site" evidence="9">
    <location>
        <position position="50"/>
    </location>
</feature>
<dbReference type="CDD" id="cd00593">
    <property type="entry name" value="RIBOc"/>
    <property type="match status" value="1"/>
</dbReference>
<keyword evidence="4 9" id="KW-0507">mRNA processing</keyword>
<evidence type="ECO:0000256" key="6">
    <source>
        <dbReference type="ARBA" id="ARBA00022759"/>
    </source>
</evidence>
<comment type="function">
    <text evidence="9">Digests double-stranded RNA. Involved in the processing of primary rRNA transcript to yield the immediate precursors to the large and small rRNAs (23S and 16S). Processes some mRNAs, and tRNAs when they are encoded in the rRNA operon. Processes pre-crRNA and tracrRNA of type II CRISPR loci if present in the organism.</text>
</comment>
<comment type="cofactor">
    <cofactor evidence="9">
        <name>Mg(2+)</name>
        <dbReference type="ChEBI" id="CHEBI:18420"/>
    </cofactor>
</comment>
<dbReference type="PANTHER" id="PTHR11207:SF0">
    <property type="entry name" value="RIBONUCLEASE 3"/>
    <property type="match status" value="1"/>
</dbReference>
<name>A0A426U038_9CHLR</name>
<keyword evidence="7 9" id="KW-0378">Hydrolase</keyword>
<reference evidence="12 13" key="1">
    <citation type="submission" date="2018-12" db="EMBL/GenBank/DDBJ databases">
        <title>Genome Sequence of Candidatus Viridilinea halotolerans isolated from saline sulfide-rich spring.</title>
        <authorList>
            <person name="Grouzdev D.S."/>
            <person name="Burganskaya E.I."/>
            <person name="Krutkina M.S."/>
            <person name="Sukhacheva M.V."/>
            <person name="Gorlenko V.M."/>
        </authorList>
    </citation>
    <scope>NUCLEOTIDE SEQUENCE [LARGE SCALE GENOMIC DNA]</scope>
    <source>
        <strain evidence="12">Chok-6</strain>
    </source>
</reference>
<dbReference type="PROSITE" id="PS50137">
    <property type="entry name" value="DS_RBD"/>
    <property type="match status" value="1"/>
</dbReference>
<feature type="binding site" evidence="9">
    <location>
        <position position="46"/>
    </location>
    <ligand>
        <name>Mg(2+)</name>
        <dbReference type="ChEBI" id="CHEBI:18420"/>
    </ligand>
</feature>
<dbReference type="GO" id="GO:0010468">
    <property type="term" value="P:regulation of gene expression"/>
    <property type="evidence" value="ECO:0007669"/>
    <property type="project" value="TreeGrafter"/>
</dbReference>
<dbReference type="Gene3D" id="3.30.160.20">
    <property type="match status" value="1"/>
</dbReference>
<dbReference type="Pfam" id="PF00035">
    <property type="entry name" value="dsrm"/>
    <property type="match status" value="1"/>
</dbReference>
<dbReference type="SUPFAM" id="SSF69065">
    <property type="entry name" value="RNase III domain-like"/>
    <property type="match status" value="1"/>
</dbReference>
<dbReference type="EMBL" id="RSAS01000413">
    <property type="protein sequence ID" value="RRR72059.1"/>
    <property type="molecule type" value="Genomic_DNA"/>
</dbReference>
<dbReference type="PROSITE" id="PS00517">
    <property type="entry name" value="RNASE_3_1"/>
    <property type="match status" value="1"/>
</dbReference>
<dbReference type="SMART" id="SM00535">
    <property type="entry name" value="RIBOc"/>
    <property type="match status" value="1"/>
</dbReference>
<evidence type="ECO:0000256" key="1">
    <source>
        <dbReference type="ARBA" id="ARBA00000109"/>
    </source>
</evidence>
<gene>
    <name evidence="9 12" type="primary">rnc</name>
    <name evidence="12" type="ORF">EI684_10665</name>
</gene>
<comment type="subunit">
    <text evidence="9">Homodimer.</text>
</comment>
<evidence type="ECO:0000313" key="13">
    <source>
        <dbReference type="Proteomes" id="UP000280307"/>
    </source>
</evidence>
<proteinExistence type="inferred from homology"/>
<comment type="caution">
    <text evidence="12">The sequence shown here is derived from an EMBL/GenBank/DDBJ whole genome shotgun (WGS) entry which is preliminary data.</text>
</comment>
<dbReference type="SMART" id="SM00358">
    <property type="entry name" value="DSRM"/>
    <property type="match status" value="1"/>
</dbReference>
<keyword evidence="9" id="KW-0699">rRNA-binding</keyword>
<dbReference type="InterPro" id="IPR036389">
    <property type="entry name" value="RNase_III_sf"/>
</dbReference>
<evidence type="ECO:0000256" key="7">
    <source>
        <dbReference type="ARBA" id="ARBA00022801"/>
    </source>
</evidence>
<evidence type="ECO:0000259" key="10">
    <source>
        <dbReference type="PROSITE" id="PS50137"/>
    </source>
</evidence>
<dbReference type="PANTHER" id="PTHR11207">
    <property type="entry name" value="RIBONUCLEASE III"/>
    <property type="match status" value="1"/>
</dbReference>
<feature type="domain" description="RNase III" evidence="11">
    <location>
        <begin position="2"/>
        <end position="133"/>
    </location>
</feature>
<dbReference type="Pfam" id="PF14622">
    <property type="entry name" value="Ribonucleas_3_3"/>
    <property type="match status" value="1"/>
</dbReference>
<dbReference type="GO" id="GO:0019843">
    <property type="term" value="F:rRNA binding"/>
    <property type="evidence" value="ECO:0007669"/>
    <property type="project" value="UniProtKB-KW"/>
</dbReference>
<organism evidence="12 13">
    <name type="scientific">Candidatus Viridilinea halotolerans</name>
    <dbReference type="NCBI Taxonomy" id="2491704"/>
    <lineage>
        <taxon>Bacteria</taxon>
        <taxon>Bacillati</taxon>
        <taxon>Chloroflexota</taxon>
        <taxon>Chloroflexia</taxon>
        <taxon>Chloroflexales</taxon>
        <taxon>Chloroflexineae</taxon>
        <taxon>Oscillochloridaceae</taxon>
        <taxon>Candidatus Viridilinea</taxon>
    </lineage>
</organism>
<dbReference type="InterPro" id="IPR000999">
    <property type="entry name" value="RNase_III_dom"/>
</dbReference>
<dbReference type="CDD" id="cd10845">
    <property type="entry name" value="DSRM_RNAse_III_family"/>
    <property type="match status" value="1"/>
</dbReference>
<feature type="active site" evidence="9">
    <location>
        <position position="122"/>
    </location>
</feature>
<keyword evidence="8 9" id="KW-0694">RNA-binding</keyword>
<comment type="similarity">
    <text evidence="2">Belongs to the ribonuclease III family.</text>
</comment>
<protein>
    <recommendedName>
        <fullName evidence="9">Ribonuclease 3</fullName>
        <ecNumber evidence="9">3.1.26.3</ecNumber>
    </recommendedName>
    <alternativeName>
        <fullName evidence="9">Ribonuclease III</fullName>
        <shortName evidence="9">RNase III</shortName>
    </alternativeName>
</protein>